<dbReference type="PANTHER" id="PTHR31438">
    <property type="entry name" value="LYSINE N-ACYLTRANSFERASE C17G9.06C-RELATED"/>
    <property type="match status" value="1"/>
</dbReference>
<name>A0A1X1U8Q9_9MYCO</name>
<dbReference type="PANTHER" id="PTHR31438:SF1">
    <property type="entry name" value="LYSINE N-ACYLTRANSFERASE C17G9.06C-RELATED"/>
    <property type="match status" value="1"/>
</dbReference>
<comment type="caution">
    <text evidence="6">The sequence shown here is derived from an EMBL/GenBank/DDBJ whole genome shotgun (WGS) entry which is preliminary data.</text>
</comment>
<proteinExistence type="predicted"/>
<dbReference type="GO" id="GO:0016410">
    <property type="term" value="F:N-acyltransferase activity"/>
    <property type="evidence" value="ECO:0007669"/>
    <property type="project" value="TreeGrafter"/>
</dbReference>
<dbReference type="InterPro" id="IPR016181">
    <property type="entry name" value="Acyl_CoA_acyltransferase"/>
</dbReference>
<evidence type="ECO:0000256" key="4">
    <source>
        <dbReference type="ARBA" id="ARBA00031122"/>
    </source>
</evidence>
<keyword evidence="7" id="KW-1185">Reference proteome</keyword>
<dbReference type="Pfam" id="PF13523">
    <property type="entry name" value="Acetyltransf_8"/>
    <property type="match status" value="1"/>
</dbReference>
<gene>
    <name evidence="6" type="ORF">AWC02_01975</name>
</gene>
<dbReference type="GO" id="GO:0019290">
    <property type="term" value="P:siderophore biosynthetic process"/>
    <property type="evidence" value="ECO:0007669"/>
    <property type="project" value="InterPro"/>
</dbReference>
<evidence type="ECO:0000256" key="1">
    <source>
        <dbReference type="ARBA" id="ARBA00003818"/>
    </source>
</evidence>
<dbReference type="AlphaFoldDB" id="A0A1X1U8Q9"/>
<feature type="domain" description="Acyltransferase MbtK/IucB-like conserved" evidence="5">
    <location>
        <begin position="34"/>
        <end position="81"/>
    </location>
</feature>
<dbReference type="EMBL" id="LQOT01000008">
    <property type="protein sequence ID" value="ORV53203.1"/>
    <property type="molecule type" value="Genomic_DNA"/>
</dbReference>
<dbReference type="SUPFAM" id="SSF55729">
    <property type="entry name" value="Acyl-CoA N-acyltransferases (Nat)"/>
    <property type="match status" value="1"/>
</dbReference>
<reference evidence="6 7" key="1">
    <citation type="submission" date="2016-01" db="EMBL/GenBank/DDBJ databases">
        <title>The new phylogeny of the genus Mycobacterium.</title>
        <authorList>
            <person name="Tarcisio F."/>
            <person name="Conor M."/>
            <person name="Antonella G."/>
            <person name="Elisabetta G."/>
            <person name="Giulia F.S."/>
            <person name="Sara T."/>
            <person name="Anna F."/>
            <person name="Clotilde B."/>
            <person name="Roberto B."/>
            <person name="Veronica D.S."/>
            <person name="Fabio R."/>
            <person name="Monica P."/>
            <person name="Olivier J."/>
            <person name="Enrico T."/>
            <person name="Nicola S."/>
        </authorList>
    </citation>
    <scope>NUCLEOTIDE SEQUENCE [LARGE SCALE GENOMIC DNA]</scope>
    <source>
        <strain evidence="6 7">ATCC 27353</strain>
    </source>
</reference>
<evidence type="ECO:0000256" key="2">
    <source>
        <dbReference type="ARBA" id="ARBA00005102"/>
    </source>
</evidence>
<dbReference type="STRING" id="188915.AWC02_01975"/>
<dbReference type="Proteomes" id="UP000193465">
    <property type="component" value="Unassembled WGS sequence"/>
</dbReference>
<evidence type="ECO:0000259" key="5">
    <source>
        <dbReference type="SMART" id="SM01006"/>
    </source>
</evidence>
<comment type="function">
    <text evidence="1">Acyltransferase required for the direct transfer of medium- to long-chain fatty acyl moieties from a carrier protein (MbtL) on to the epsilon-amino group of lysine residue in the mycobactin core.</text>
</comment>
<protein>
    <recommendedName>
        <fullName evidence="3">Lysine N-acyltransferase MbtK</fullName>
    </recommendedName>
    <alternativeName>
        <fullName evidence="4">Mycobactin synthase protein K</fullName>
    </alternativeName>
</protein>
<sequence length="209" mass="24223">MSSRMPRQRWDLSDELLAVPPPPLPKFPDPYTVRFADQPGDAELISEWMNRPHLAETWGYAYPADQWRRHLEIQFEGNYSRPYVFNMHGTPMGYMELFRVAQDDLATIYDAHPYDVGLHAAIAEINMVERGHGAIMFRGFVESVFEIEPECRRIIGDTNAGDGSYGRRFWERRGGVFLGEHYMAKWDQNIALFAWPRTPEDMPGDRNPA</sequence>
<dbReference type="SMART" id="SM01006">
    <property type="entry name" value="AlcB"/>
    <property type="match status" value="1"/>
</dbReference>
<dbReference type="InterPro" id="IPR019432">
    <property type="entry name" value="Acyltransferase_MbtK/IucB-like"/>
</dbReference>
<evidence type="ECO:0000313" key="6">
    <source>
        <dbReference type="EMBL" id="ORV53203.1"/>
    </source>
</evidence>
<accession>A0A1X1U8Q9</accession>
<dbReference type="Gene3D" id="3.40.630.30">
    <property type="match status" value="1"/>
</dbReference>
<evidence type="ECO:0000313" key="7">
    <source>
        <dbReference type="Proteomes" id="UP000193465"/>
    </source>
</evidence>
<evidence type="ECO:0000256" key="3">
    <source>
        <dbReference type="ARBA" id="ARBA00020586"/>
    </source>
</evidence>
<comment type="pathway">
    <text evidence="2">Siderophore biosynthesis; mycobactin biosynthesis.</text>
</comment>
<organism evidence="6 7">
    <name type="scientific">Mycolicibacter engbaekii</name>
    <dbReference type="NCBI Taxonomy" id="188915"/>
    <lineage>
        <taxon>Bacteria</taxon>
        <taxon>Bacillati</taxon>
        <taxon>Actinomycetota</taxon>
        <taxon>Actinomycetes</taxon>
        <taxon>Mycobacteriales</taxon>
        <taxon>Mycobacteriaceae</taxon>
        <taxon>Mycolicibacter</taxon>
    </lineage>
</organism>
<dbReference type="UniPathway" id="UPA00011"/>